<keyword evidence="2" id="KW-1185">Reference proteome</keyword>
<evidence type="ECO:0000313" key="2">
    <source>
        <dbReference type="Proteomes" id="UP000499080"/>
    </source>
</evidence>
<gene>
    <name evidence="1" type="ORF">AVEN_274943_1</name>
</gene>
<dbReference type="AlphaFoldDB" id="A0A4Y2AWJ9"/>
<accession>A0A4Y2AWJ9</accession>
<organism evidence="1 2">
    <name type="scientific">Araneus ventricosus</name>
    <name type="common">Orbweaver spider</name>
    <name type="synonym">Epeira ventricosa</name>
    <dbReference type="NCBI Taxonomy" id="182803"/>
    <lineage>
        <taxon>Eukaryota</taxon>
        <taxon>Metazoa</taxon>
        <taxon>Ecdysozoa</taxon>
        <taxon>Arthropoda</taxon>
        <taxon>Chelicerata</taxon>
        <taxon>Arachnida</taxon>
        <taxon>Araneae</taxon>
        <taxon>Araneomorphae</taxon>
        <taxon>Entelegynae</taxon>
        <taxon>Araneoidea</taxon>
        <taxon>Araneidae</taxon>
        <taxon>Araneus</taxon>
    </lineage>
</organism>
<evidence type="ECO:0000313" key="1">
    <source>
        <dbReference type="EMBL" id="GBL84108.1"/>
    </source>
</evidence>
<dbReference type="Proteomes" id="UP000499080">
    <property type="component" value="Unassembled WGS sequence"/>
</dbReference>
<reference evidence="1 2" key="1">
    <citation type="journal article" date="2019" name="Sci. Rep.">
        <title>Orb-weaving spider Araneus ventricosus genome elucidates the spidroin gene catalogue.</title>
        <authorList>
            <person name="Kono N."/>
            <person name="Nakamura H."/>
            <person name="Ohtoshi R."/>
            <person name="Moran D.A.P."/>
            <person name="Shinohara A."/>
            <person name="Yoshida Y."/>
            <person name="Fujiwara M."/>
            <person name="Mori M."/>
            <person name="Tomita M."/>
            <person name="Arakawa K."/>
        </authorList>
    </citation>
    <scope>NUCLEOTIDE SEQUENCE [LARGE SCALE GENOMIC DNA]</scope>
</reference>
<sequence>MESIHDAIRRPKIDSNYLPRFELPNTGGILGVCDKNWTLPTGGSPIIPTILQVPFPCTMEMAADKDNGPVTAHILRSYPESHIQRSQTPPSNWLWSMLRKFIDRPDRSI</sequence>
<name>A0A4Y2AWJ9_ARAVE</name>
<comment type="caution">
    <text evidence="1">The sequence shown here is derived from an EMBL/GenBank/DDBJ whole genome shotgun (WGS) entry which is preliminary data.</text>
</comment>
<proteinExistence type="predicted"/>
<dbReference type="EMBL" id="BGPR01081709">
    <property type="protein sequence ID" value="GBL84108.1"/>
    <property type="molecule type" value="Genomic_DNA"/>
</dbReference>
<protein>
    <submittedName>
        <fullName evidence="1">Uncharacterized protein</fullName>
    </submittedName>
</protein>